<comment type="caution">
    <text evidence="3">The sequence shown here is derived from an EMBL/GenBank/DDBJ whole genome shotgun (WGS) entry which is preliminary data.</text>
</comment>
<dbReference type="Pfam" id="PF01047">
    <property type="entry name" value="MarR"/>
    <property type="match status" value="1"/>
</dbReference>
<name>A0A2V1MYL6_9LACO</name>
<dbReference type="Gene3D" id="1.10.10.10">
    <property type="entry name" value="Winged helix-like DNA-binding domain superfamily/Winged helix DNA-binding domain"/>
    <property type="match status" value="1"/>
</dbReference>
<dbReference type="CDD" id="cd00093">
    <property type="entry name" value="HTH_XRE"/>
    <property type="match status" value="1"/>
</dbReference>
<reference evidence="3 4" key="1">
    <citation type="journal article" date="2018" name="Int. J. Syst. Evol. Microbiol.">
        <title>Lactobacillus bambusae sp. nov., isolated from a traditional fermented Ma-bamboo shoots of Taiwan.</title>
        <authorList>
            <person name="Wang L.-T."/>
        </authorList>
    </citation>
    <scope>NUCLEOTIDE SEQUENCE [LARGE SCALE GENOMIC DNA]</scope>
    <source>
        <strain evidence="3 4">BS-W1</strain>
    </source>
</reference>
<evidence type="ECO:0000259" key="1">
    <source>
        <dbReference type="PROSITE" id="PS50943"/>
    </source>
</evidence>
<dbReference type="InterPro" id="IPR039422">
    <property type="entry name" value="MarR/SlyA-like"/>
</dbReference>
<dbReference type="AlphaFoldDB" id="A0A2V1MYL6"/>
<dbReference type="InterPro" id="IPR036390">
    <property type="entry name" value="WH_DNA-bd_sf"/>
</dbReference>
<keyword evidence="4" id="KW-1185">Reference proteome</keyword>
<dbReference type="GO" id="GO:0003700">
    <property type="term" value="F:DNA-binding transcription factor activity"/>
    <property type="evidence" value="ECO:0007669"/>
    <property type="project" value="InterPro"/>
</dbReference>
<evidence type="ECO:0000313" key="3">
    <source>
        <dbReference type="EMBL" id="PWG00104.1"/>
    </source>
</evidence>
<dbReference type="InterPro" id="IPR001387">
    <property type="entry name" value="Cro/C1-type_HTH"/>
</dbReference>
<dbReference type="InterPro" id="IPR000835">
    <property type="entry name" value="HTH_MarR-typ"/>
</dbReference>
<feature type="domain" description="HTH marR-type" evidence="2">
    <location>
        <begin position="8"/>
        <end position="140"/>
    </location>
</feature>
<dbReference type="OrthoDB" id="2320209at2"/>
<evidence type="ECO:0000259" key="2">
    <source>
        <dbReference type="PROSITE" id="PS50995"/>
    </source>
</evidence>
<dbReference type="PANTHER" id="PTHR33164:SF43">
    <property type="entry name" value="HTH-TYPE TRANSCRIPTIONAL REPRESSOR YETL"/>
    <property type="match status" value="1"/>
</dbReference>
<dbReference type="Proteomes" id="UP000245080">
    <property type="component" value="Unassembled WGS sequence"/>
</dbReference>
<dbReference type="InterPro" id="IPR036388">
    <property type="entry name" value="WH-like_DNA-bd_sf"/>
</dbReference>
<feature type="domain" description="HTH cro/C1-type" evidence="1">
    <location>
        <begin position="43"/>
        <end position="67"/>
    </location>
</feature>
<accession>A0A2V1MYL6</accession>
<dbReference type="SUPFAM" id="SSF46785">
    <property type="entry name" value="Winged helix' DNA-binding domain"/>
    <property type="match status" value="1"/>
</dbReference>
<evidence type="ECO:0000313" key="4">
    <source>
        <dbReference type="Proteomes" id="UP000245080"/>
    </source>
</evidence>
<dbReference type="PANTHER" id="PTHR33164">
    <property type="entry name" value="TRANSCRIPTIONAL REGULATOR, MARR FAMILY"/>
    <property type="match status" value="1"/>
</dbReference>
<dbReference type="GO" id="GO:0006950">
    <property type="term" value="P:response to stress"/>
    <property type="evidence" value="ECO:0007669"/>
    <property type="project" value="TreeGrafter"/>
</dbReference>
<dbReference type="PROSITE" id="PS50995">
    <property type="entry name" value="HTH_MARR_2"/>
    <property type="match status" value="1"/>
</dbReference>
<gene>
    <name evidence="3" type="ORF">DCM90_03995</name>
</gene>
<protein>
    <submittedName>
        <fullName evidence="3">Transcriptional regulator</fullName>
    </submittedName>
</protein>
<dbReference type="RefSeq" id="WP_109250051.1">
    <property type="nucleotide sequence ID" value="NZ_QCXQ01000002.1"/>
</dbReference>
<sequence>MVDDEMFFESFLWQYREVFRVMEGDAQMITSAHGISFEQYLLLKRIREHANITLSELADETHTTRSAAARKLRTLLMNKFVTQNTKSDDRRVKGLVLTRQGLSTEKSIRRDFLTRCHQWNSIPDRPSITEINNFFARYEHQVTAWKSLLTGTESCHTEPKVTEPVE</sequence>
<organism evidence="3 4">
    <name type="scientific">Levilactobacillus bambusae</name>
    <dbReference type="NCBI Taxonomy" id="2024736"/>
    <lineage>
        <taxon>Bacteria</taxon>
        <taxon>Bacillati</taxon>
        <taxon>Bacillota</taxon>
        <taxon>Bacilli</taxon>
        <taxon>Lactobacillales</taxon>
        <taxon>Lactobacillaceae</taxon>
        <taxon>Levilactobacillus</taxon>
    </lineage>
</organism>
<dbReference type="PROSITE" id="PS50943">
    <property type="entry name" value="HTH_CROC1"/>
    <property type="match status" value="1"/>
</dbReference>
<proteinExistence type="predicted"/>
<dbReference type="EMBL" id="QCXQ01000002">
    <property type="protein sequence ID" value="PWG00104.1"/>
    <property type="molecule type" value="Genomic_DNA"/>
</dbReference>
<dbReference type="SMART" id="SM00347">
    <property type="entry name" value="HTH_MARR"/>
    <property type="match status" value="1"/>
</dbReference>